<organism evidence="1">
    <name type="scientific">Myoviridae sp. ctsip2</name>
    <dbReference type="NCBI Taxonomy" id="2826705"/>
    <lineage>
        <taxon>Viruses</taxon>
        <taxon>Duplodnaviria</taxon>
        <taxon>Heunggongvirae</taxon>
        <taxon>Uroviricota</taxon>
        <taxon>Caudoviricetes</taxon>
    </lineage>
</organism>
<evidence type="ECO:0000313" key="1">
    <source>
        <dbReference type="EMBL" id="DAD89872.1"/>
    </source>
</evidence>
<reference evidence="1" key="1">
    <citation type="journal article" date="2021" name="Proc. Natl. Acad. Sci. U.S.A.">
        <title>A Catalog of Tens of Thousands of Viruses from Human Metagenomes Reveals Hidden Associations with Chronic Diseases.</title>
        <authorList>
            <person name="Tisza M.J."/>
            <person name="Buck C.B."/>
        </authorList>
    </citation>
    <scope>NUCLEOTIDE SEQUENCE</scope>
    <source>
        <strain evidence="1">Ctsip2</strain>
    </source>
</reference>
<accession>A0A8S5N6K5</accession>
<dbReference type="EMBL" id="BK015070">
    <property type="protein sequence ID" value="DAD89872.1"/>
    <property type="molecule type" value="Genomic_DNA"/>
</dbReference>
<protein>
    <submittedName>
        <fullName evidence="1">Tail assembly chaperone protein</fullName>
    </submittedName>
</protein>
<sequence>MLKFQLKSGKMVELNLAPIDNALYLYRTIIHECKGAGLDITTAEGDSIASILTKNIDALLSVIGSEYVLEAIKGCADKVIYDKQRFNMEIFDRDEKARGDFFPLMTLIAVENIYPFFPSLHSVSSAIESLLLRS</sequence>
<name>A0A8S5N6K5_9CAUD</name>
<proteinExistence type="predicted"/>